<feature type="transmembrane region" description="Helical" evidence="1">
    <location>
        <begin position="93"/>
        <end position="112"/>
    </location>
</feature>
<evidence type="ECO:0008006" key="4">
    <source>
        <dbReference type="Google" id="ProtNLM"/>
    </source>
</evidence>
<evidence type="ECO:0000256" key="1">
    <source>
        <dbReference type="SAM" id="Phobius"/>
    </source>
</evidence>
<dbReference type="Proteomes" id="UP000024635">
    <property type="component" value="Unassembled WGS sequence"/>
</dbReference>
<name>A0A016VK68_9BILA</name>
<feature type="transmembrane region" description="Helical" evidence="1">
    <location>
        <begin position="16"/>
        <end position="35"/>
    </location>
</feature>
<proteinExistence type="predicted"/>
<keyword evidence="1" id="KW-0472">Membrane</keyword>
<keyword evidence="1" id="KW-0812">Transmembrane</keyword>
<keyword evidence="1" id="KW-1133">Transmembrane helix</keyword>
<dbReference type="AlphaFoldDB" id="A0A016VK68"/>
<evidence type="ECO:0000313" key="2">
    <source>
        <dbReference type="EMBL" id="EYC27143.1"/>
    </source>
</evidence>
<organism evidence="2 3">
    <name type="scientific">Ancylostoma ceylanicum</name>
    <dbReference type="NCBI Taxonomy" id="53326"/>
    <lineage>
        <taxon>Eukaryota</taxon>
        <taxon>Metazoa</taxon>
        <taxon>Ecdysozoa</taxon>
        <taxon>Nematoda</taxon>
        <taxon>Chromadorea</taxon>
        <taxon>Rhabditida</taxon>
        <taxon>Rhabditina</taxon>
        <taxon>Rhabditomorpha</taxon>
        <taxon>Strongyloidea</taxon>
        <taxon>Ancylostomatidae</taxon>
        <taxon>Ancylostomatinae</taxon>
        <taxon>Ancylostoma</taxon>
    </lineage>
</organism>
<evidence type="ECO:0000313" key="3">
    <source>
        <dbReference type="Proteomes" id="UP000024635"/>
    </source>
</evidence>
<feature type="transmembrane region" description="Helical" evidence="1">
    <location>
        <begin position="47"/>
        <end position="67"/>
    </location>
</feature>
<protein>
    <recommendedName>
        <fullName evidence="4">7TM GPCR serpentine receptor class x (Srx) domain-containing protein</fullName>
    </recommendedName>
</protein>
<reference evidence="3" key="1">
    <citation type="journal article" date="2015" name="Nat. Genet.">
        <title>The genome and transcriptome of the zoonotic hookworm Ancylostoma ceylanicum identify infection-specific gene families.</title>
        <authorList>
            <person name="Schwarz E.M."/>
            <person name="Hu Y."/>
            <person name="Antoshechkin I."/>
            <person name="Miller M.M."/>
            <person name="Sternberg P.W."/>
            <person name="Aroian R.V."/>
        </authorList>
    </citation>
    <scope>NUCLEOTIDE SEQUENCE</scope>
    <source>
        <strain evidence="3">HY135</strain>
    </source>
</reference>
<gene>
    <name evidence="2" type="primary">Acey_s0009.g546</name>
    <name evidence="2" type="ORF">Y032_0009g546</name>
</gene>
<sequence>MFYTGPVELLQYCNNVLAVFCGICIHSHIILRLLVRSDKIKQYHNLLILQSLLYIVDSIITFFIGYIEKTDGDYTFGQPFLPLEKFKRDLCGTAADIILHLELALLASFNIYRTSLIIR</sequence>
<keyword evidence="3" id="KW-1185">Reference proteome</keyword>
<comment type="caution">
    <text evidence="2">The sequence shown here is derived from an EMBL/GenBank/DDBJ whole genome shotgun (WGS) entry which is preliminary data.</text>
</comment>
<accession>A0A016VK68</accession>
<dbReference type="EMBL" id="JARK01001345">
    <property type="protein sequence ID" value="EYC27143.1"/>
    <property type="molecule type" value="Genomic_DNA"/>
</dbReference>